<evidence type="ECO:0000259" key="4">
    <source>
        <dbReference type="Pfam" id="PF03486"/>
    </source>
</evidence>
<dbReference type="PANTHER" id="PTHR42887">
    <property type="entry name" value="OS12G0638800 PROTEIN"/>
    <property type="match status" value="1"/>
</dbReference>
<dbReference type="Gene3D" id="1.10.8.260">
    <property type="entry name" value="HI0933 insert domain-like"/>
    <property type="match status" value="1"/>
</dbReference>
<dbReference type="RefSeq" id="WP_105219746.1">
    <property type="nucleotide sequence ID" value="NZ_CAWNSU010000046.1"/>
</dbReference>
<dbReference type="PANTHER" id="PTHR42887:SF2">
    <property type="entry name" value="OS12G0638800 PROTEIN"/>
    <property type="match status" value="1"/>
</dbReference>
<evidence type="ECO:0000259" key="5">
    <source>
        <dbReference type="Pfam" id="PF22780"/>
    </source>
</evidence>
<keyword evidence="7" id="KW-1185">Reference proteome</keyword>
<dbReference type="InterPro" id="IPR004792">
    <property type="entry name" value="BaiN-like"/>
</dbReference>
<keyword evidence="3" id="KW-0274">FAD</keyword>
<dbReference type="OrthoDB" id="9773233at2"/>
<evidence type="ECO:0000256" key="2">
    <source>
        <dbReference type="ARBA" id="ARBA00022630"/>
    </source>
</evidence>
<dbReference type="SUPFAM" id="SSF160996">
    <property type="entry name" value="HI0933 insert domain-like"/>
    <property type="match status" value="1"/>
</dbReference>
<reference evidence="6 7" key="1">
    <citation type="journal article" date="2019" name="Front. Microbiol.">
        <title>Genomic Features for Desiccation Tolerance and Sugar Biosynthesis in the Extremophile Gloeocapsopsis sp. UTEX B3054.</title>
        <authorList>
            <person name="Urrejola C."/>
            <person name="Alcorta J."/>
            <person name="Salas L."/>
            <person name="Vasquez M."/>
            <person name="Polz M.F."/>
            <person name="Vicuna R."/>
            <person name="Diez B."/>
        </authorList>
    </citation>
    <scope>NUCLEOTIDE SEQUENCE [LARGE SCALE GENOMIC DNA]</scope>
    <source>
        <strain evidence="6 7">1H9</strain>
    </source>
</reference>
<dbReference type="InterPro" id="IPR023166">
    <property type="entry name" value="BaiN-like_dom_sf"/>
</dbReference>
<dbReference type="EMBL" id="NAPY01000016">
    <property type="protein sequence ID" value="MUL37045.1"/>
    <property type="molecule type" value="Genomic_DNA"/>
</dbReference>
<keyword evidence="2" id="KW-0285">Flavoprotein</keyword>
<evidence type="ECO:0000313" key="7">
    <source>
        <dbReference type="Proteomes" id="UP000441797"/>
    </source>
</evidence>
<sequence>MQPLKIVVIGGGAAGFFGAIACAQAHPHMQVIILEASHQPLAKVRVSGGGRCNVTHACFEPAALVQNYPRGGKALRGAFTRFQSRDTVNWFAAQGVKLKTEADGRMFPITDDSATIVDCLMEKAIALKIKIRTGAAVVSVKKLDGVTSRFEIQLKSGELITCDRLLLATGSNKVGHQIAETLGHHIESPVPSLFTFNVLDKELRELAGVSINTVRLQLSVGNHKLEQTGPLLITHWGLSGPAVLKLSAWGARLLYDEKYHASLVINWLPHSNPEDIRQKLLAVKTEWAKRAIASNCPVELPRRLWQYLVSRIIGSEDRWSVISHKSLNLLVQELTQGQYLIQGKGVFKEEFVTCGGVSLKEVNFKTMESRLCRGLYFAGEILDIDGITGGFNFQSAWSTAWLAGQAIGTS</sequence>
<feature type="domain" description="RsdA/BaiN/AoA(So)-like Rossmann fold-like" evidence="4">
    <location>
        <begin position="5"/>
        <end position="405"/>
    </location>
</feature>
<dbReference type="Pfam" id="PF03486">
    <property type="entry name" value="HI0933_like"/>
    <property type="match status" value="1"/>
</dbReference>
<dbReference type="Proteomes" id="UP000441797">
    <property type="component" value="Unassembled WGS sequence"/>
</dbReference>
<dbReference type="InterPro" id="IPR057661">
    <property type="entry name" value="RsdA/BaiN/AoA(So)_Rossmann"/>
</dbReference>
<comment type="caution">
    <text evidence="6">The sequence shown here is derived from an EMBL/GenBank/DDBJ whole genome shotgun (WGS) entry which is preliminary data.</text>
</comment>
<dbReference type="NCBIfam" id="TIGR00275">
    <property type="entry name" value="aminoacetone oxidase family FAD-binding enzyme"/>
    <property type="match status" value="1"/>
</dbReference>
<dbReference type="AlphaFoldDB" id="A0A6N8FXJ3"/>
<gene>
    <name evidence="6" type="ORF">BWI75_11990</name>
</gene>
<dbReference type="Gene3D" id="2.40.30.10">
    <property type="entry name" value="Translation factors"/>
    <property type="match status" value="1"/>
</dbReference>
<dbReference type="PROSITE" id="PS51257">
    <property type="entry name" value="PROKAR_LIPOPROTEIN"/>
    <property type="match status" value="1"/>
</dbReference>
<accession>A0A6N8FXJ3</accession>
<proteinExistence type="predicted"/>
<evidence type="ECO:0000313" key="6">
    <source>
        <dbReference type="EMBL" id="MUL37045.1"/>
    </source>
</evidence>
<evidence type="ECO:0000256" key="3">
    <source>
        <dbReference type="ARBA" id="ARBA00022827"/>
    </source>
</evidence>
<protein>
    <submittedName>
        <fullName evidence="6">Flavoprotein</fullName>
    </submittedName>
</protein>
<dbReference type="InterPro" id="IPR055178">
    <property type="entry name" value="RsdA/BaiN/AoA(So)-like_dom"/>
</dbReference>
<comment type="cofactor">
    <cofactor evidence="1">
        <name>FAD</name>
        <dbReference type="ChEBI" id="CHEBI:57692"/>
    </cofactor>
</comment>
<dbReference type="PRINTS" id="PR00368">
    <property type="entry name" value="FADPNR"/>
</dbReference>
<name>A0A6N8FXJ3_9CHRO</name>
<dbReference type="PRINTS" id="PR00411">
    <property type="entry name" value="PNDRDTASEI"/>
</dbReference>
<feature type="domain" description="RsdA/BaiN/AoA(So)-like insert" evidence="5">
    <location>
        <begin position="190"/>
        <end position="352"/>
    </location>
</feature>
<dbReference type="SUPFAM" id="SSF51905">
    <property type="entry name" value="FAD/NAD(P)-binding domain"/>
    <property type="match status" value="1"/>
</dbReference>
<dbReference type="Gene3D" id="3.50.50.60">
    <property type="entry name" value="FAD/NAD(P)-binding domain"/>
    <property type="match status" value="1"/>
</dbReference>
<dbReference type="Pfam" id="PF22780">
    <property type="entry name" value="HI0933_like_1st"/>
    <property type="match status" value="1"/>
</dbReference>
<dbReference type="InterPro" id="IPR036188">
    <property type="entry name" value="FAD/NAD-bd_sf"/>
</dbReference>
<evidence type="ECO:0000256" key="1">
    <source>
        <dbReference type="ARBA" id="ARBA00001974"/>
    </source>
</evidence>
<organism evidence="6 7">
    <name type="scientific">Gloeocapsopsis dulcis AAB1 = 1H9</name>
    <dbReference type="NCBI Taxonomy" id="1433147"/>
    <lineage>
        <taxon>Bacteria</taxon>
        <taxon>Bacillati</taxon>
        <taxon>Cyanobacteriota</taxon>
        <taxon>Cyanophyceae</taxon>
        <taxon>Oscillatoriophycideae</taxon>
        <taxon>Chroococcales</taxon>
        <taxon>Chroococcaceae</taxon>
        <taxon>Gloeocapsopsis</taxon>
        <taxon>Gloeocapsopsis dulcis</taxon>
    </lineage>
</organism>